<dbReference type="EMBL" id="JAULSV010000007">
    <property type="protein sequence ID" value="KAK0639788.1"/>
    <property type="molecule type" value="Genomic_DNA"/>
</dbReference>
<organism evidence="2 3">
    <name type="scientific">Cercophora newfieldiana</name>
    <dbReference type="NCBI Taxonomy" id="92897"/>
    <lineage>
        <taxon>Eukaryota</taxon>
        <taxon>Fungi</taxon>
        <taxon>Dikarya</taxon>
        <taxon>Ascomycota</taxon>
        <taxon>Pezizomycotina</taxon>
        <taxon>Sordariomycetes</taxon>
        <taxon>Sordariomycetidae</taxon>
        <taxon>Sordariales</taxon>
        <taxon>Lasiosphaeriaceae</taxon>
        <taxon>Cercophora</taxon>
    </lineage>
</organism>
<evidence type="ECO:0000313" key="2">
    <source>
        <dbReference type="EMBL" id="KAK0639788.1"/>
    </source>
</evidence>
<keyword evidence="3" id="KW-1185">Reference proteome</keyword>
<feature type="non-terminal residue" evidence="2">
    <location>
        <position position="218"/>
    </location>
</feature>
<name>A0AA40CJF8_9PEZI</name>
<evidence type="ECO:0000256" key="1">
    <source>
        <dbReference type="SAM" id="SignalP"/>
    </source>
</evidence>
<reference evidence="2" key="1">
    <citation type="submission" date="2023-06" db="EMBL/GenBank/DDBJ databases">
        <title>Genome-scale phylogeny and comparative genomics of the fungal order Sordariales.</title>
        <authorList>
            <consortium name="Lawrence Berkeley National Laboratory"/>
            <person name="Hensen N."/>
            <person name="Bonometti L."/>
            <person name="Westerberg I."/>
            <person name="Brannstrom I.O."/>
            <person name="Guillou S."/>
            <person name="Cros-Aarteil S."/>
            <person name="Calhoun S."/>
            <person name="Haridas S."/>
            <person name="Kuo A."/>
            <person name="Mondo S."/>
            <person name="Pangilinan J."/>
            <person name="Riley R."/>
            <person name="Labutti K."/>
            <person name="Andreopoulos B."/>
            <person name="Lipzen A."/>
            <person name="Chen C."/>
            <person name="Yanf M."/>
            <person name="Daum C."/>
            <person name="Ng V."/>
            <person name="Clum A."/>
            <person name="Steindorff A."/>
            <person name="Ohm R."/>
            <person name="Martin F."/>
            <person name="Silar P."/>
            <person name="Natvig D."/>
            <person name="Lalanne C."/>
            <person name="Gautier V."/>
            <person name="Ament-Velasquez S.L."/>
            <person name="Kruys A."/>
            <person name="Hutchinson M.I."/>
            <person name="Powell A.J."/>
            <person name="Barry K."/>
            <person name="Miller A.N."/>
            <person name="Grigoriev I.V."/>
            <person name="Debuchy R."/>
            <person name="Gladieux P."/>
            <person name="Thoren M.H."/>
            <person name="Johannesson H."/>
        </authorList>
    </citation>
    <scope>NUCLEOTIDE SEQUENCE</scope>
    <source>
        <strain evidence="2">SMH2532-1</strain>
    </source>
</reference>
<dbReference type="Proteomes" id="UP001174936">
    <property type="component" value="Unassembled WGS sequence"/>
</dbReference>
<keyword evidence="1" id="KW-0732">Signal</keyword>
<protein>
    <submittedName>
        <fullName evidence="2">Uncharacterized protein</fullName>
    </submittedName>
</protein>
<proteinExistence type="predicted"/>
<accession>A0AA40CJF8</accession>
<evidence type="ECO:0000313" key="3">
    <source>
        <dbReference type="Proteomes" id="UP001174936"/>
    </source>
</evidence>
<feature type="chain" id="PRO_5041437123" evidence="1">
    <location>
        <begin position="19"/>
        <end position="218"/>
    </location>
</feature>
<dbReference type="AlphaFoldDB" id="A0AA40CJF8"/>
<comment type="caution">
    <text evidence="2">The sequence shown here is derived from an EMBL/GenBank/DDBJ whole genome shotgun (WGS) entry which is preliminary data.</text>
</comment>
<feature type="signal peptide" evidence="1">
    <location>
        <begin position="1"/>
        <end position="18"/>
    </location>
</feature>
<sequence length="218" mass="24132">MKRYAITLLAFAASAVLALPPALEIKRANEIQGEPVFVPMKWTGLLSPDSTETTTLYGTVQDITAQILKLKPDYSPWDFEDFRNDMHAKGITRETYEAYKANRTAGAGVEVSANPSAVLKRDDPWYDCNAGGLDVIFDWCYEGLDYLRGLGGGNAQCEIDGRGVSYTCTRVSCSWDCGIHLCSRDGSKVRVACRDIAEDVNKISGACGQWFDIYWTLM</sequence>
<gene>
    <name evidence="2" type="ORF">B0T16DRAFT_450384</name>
</gene>